<feature type="transmembrane region" description="Helical" evidence="6">
    <location>
        <begin position="369"/>
        <end position="390"/>
    </location>
</feature>
<organism evidence="8 9">
    <name type="scientific">Candidatus Hydrogenisulfobacillus filiaventi</name>
    <dbReference type="NCBI Taxonomy" id="2707344"/>
    <lineage>
        <taxon>Bacteria</taxon>
        <taxon>Bacillati</taxon>
        <taxon>Bacillota</taxon>
        <taxon>Clostridia</taxon>
        <taxon>Eubacteriales</taxon>
        <taxon>Clostridiales Family XVII. Incertae Sedis</taxon>
        <taxon>Candidatus Hydrogenisulfobacillus</taxon>
    </lineage>
</organism>
<dbReference type="PROSITE" id="PS00216">
    <property type="entry name" value="SUGAR_TRANSPORT_1"/>
    <property type="match status" value="1"/>
</dbReference>
<dbReference type="PANTHER" id="PTHR23520">
    <property type="entry name" value="TRANSPORTER, PUTATIVE (AFU_ORTHOLOGUE AFUA_3G04000)-RELATED"/>
    <property type="match status" value="1"/>
</dbReference>
<dbReference type="SUPFAM" id="SSF103473">
    <property type="entry name" value="MFS general substrate transporter"/>
    <property type="match status" value="1"/>
</dbReference>
<dbReference type="InterPro" id="IPR036259">
    <property type="entry name" value="MFS_trans_sf"/>
</dbReference>
<feature type="transmembrane region" description="Helical" evidence="6">
    <location>
        <begin position="313"/>
        <end position="340"/>
    </location>
</feature>
<keyword evidence="4 6" id="KW-1133">Transmembrane helix</keyword>
<dbReference type="InterPro" id="IPR005829">
    <property type="entry name" value="Sugar_transporter_CS"/>
</dbReference>
<name>A0A6F8ZDS5_9FIRM</name>
<evidence type="ECO:0000256" key="5">
    <source>
        <dbReference type="ARBA" id="ARBA00023136"/>
    </source>
</evidence>
<dbReference type="GO" id="GO:0005886">
    <property type="term" value="C:plasma membrane"/>
    <property type="evidence" value="ECO:0007669"/>
    <property type="project" value="UniProtKB-SubCell"/>
</dbReference>
<dbReference type="PANTHER" id="PTHR23520:SF5">
    <property type="entry name" value="TRANSPORTER, PUTATIVE (AFU_ORTHOLOGUE AFUA_3G04000)-RELATED"/>
    <property type="match status" value="1"/>
</dbReference>
<dbReference type="PROSITE" id="PS50850">
    <property type="entry name" value="MFS"/>
    <property type="match status" value="1"/>
</dbReference>
<keyword evidence="9" id="KW-1185">Reference proteome</keyword>
<dbReference type="Gene3D" id="1.20.1250.20">
    <property type="entry name" value="MFS general substrate transporter like domains"/>
    <property type="match status" value="2"/>
</dbReference>
<evidence type="ECO:0000256" key="2">
    <source>
        <dbReference type="ARBA" id="ARBA00022448"/>
    </source>
</evidence>
<dbReference type="KEGG" id="hfv:R50_0287"/>
<gene>
    <name evidence="8" type="ORF">R50_0287</name>
</gene>
<feature type="transmembrane region" description="Helical" evidence="6">
    <location>
        <begin position="281"/>
        <end position="301"/>
    </location>
</feature>
<evidence type="ECO:0000256" key="6">
    <source>
        <dbReference type="SAM" id="Phobius"/>
    </source>
</evidence>
<dbReference type="AlphaFoldDB" id="A0A6F8ZDS5"/>
<evidence type="ECO:0000313" key="8">
    <source>
        <dbReference type="EMBL" id="CAB1127793.1"/>
    </source>
</evidence>
<dbReference type="GO" id="GO:0022857">
    <property type="term" value="F:transmembrane transporter activity"/>
    <property type="evidence" value="ECO:0007669"/>
    <property type="project" value="InterPro"/>
</dbReference>
<keyword evidence="5 6" id="KW-0472">Membrane</keyword>
<accession>A0A6F8ZDS5</accession>
<keyword evidence="2" id="KW-0813">Transport</keyword>
<feature type="transmembrane region" description="Helical" evidence="6">
    <location>
        <begin position="247"/>
        <end position="269"/>
    </location>
</feature>
<dbReference type="Pfam" id="PF07690">
    <property type="entry name" value="MFS_1"/>
    <property type="match status" value="2"/>
</dbReference>
<feature type="transmembrane region" description="Helical" evidence="6">
    <location>
        <begin position="96"/>
        <end position="127"/>
    </location>
</feature>
<proteinExistence type="predicted"/>
<evidence type="ECO:0000313" key="9">
    <source>
        <dbReference type="Proteomes" id="UP000503399"/>
    </source>
</evidence>
<dbReference type="Proteomes" id="UP000503399">
    <property type="component" value="Chromosome"/>
</dbReference>
<feature type="transmembrane region" description="Helical" evidence="6">
    <location>
        <begin position="159"/>
        <end position="180"/>
    </location>
</feature>
<evidence type="ECO:0000256" key="3">
    <source>
        <dbReference type="ARBA" id="ARBA00022692"/>
    </source>
</evidence>
<dbReference type="InterPro" id="IPR011701">
    <property type="entry name" value="MFS"/>
</dbReference>
<keyword evidence="3 6" id="KW-0812">Transmembrane</keyword>
<comment type="subcellular location">
    <subcellularLocation>
        <location evidence="1">Cell membrane</location>
        <topology evidence="1">Multi-pass membrane protein</topology>
    </subcellularLocation>
</comment>
<evidence type="ECO:0000259" key="7">
    <source>
        <dbReference type="PROSITE" id="PS50850"/>
    </source>
</evidence>
<feature type="transmembrane region" description="Helical" evidence="6">
    <location>
        <begin position="396"/>
        <end position="414"/>
    </location>
</feature>
<evidence type="ECO:0000256" key="4">
    <source>
        <dbReference type="ARBA" id="ARBA00022989"/>
    </source>
</evidence>
<reference evidence="8 9" key="1">
    <citation type="submission" date="2020-02" db="EMBL/GenBank/DDBJ databases">
        <authorList>
            <person name="Hogendoorn C."/>
        </authorList>
    </citation>
    <scope>NUCLEOTIDE SEQUENCE [LARGE SCALE GENOMIC DNA]</scope>
    <source>
        <strain evidence="8">R501</strain>
    </source>
</reference>
<feature type="transmembrane region" description="Helical" evidence="6">
    <location>
        <begin position="192"/>
        <end position="214"/>
    </location>
</feature>
<protein>
    <submittedName>
        <fullName evidence="8">MFS domain-containing protein</fullName>
    </submittedName>
</protein>
<dbReference type="EMBL" id="LR778114">
    <property type="protein sequence ID" value="CAB1127793.1"/>
    <property type="molecule type" value="Genomic_DNA"/>
</dbReference>
<evidence type="ECO:0000256" key="1">
    <source>
        <dbReference type="ARBA" id="ARBA00004651"/>
    </source>
</evidence>
<dbReference type="InterPro" id="IPR020846">
    <property type="entry name" value="MFS_dom"/>
</dbReference>
<feature type="domain" description="Major facilitator superfamily (MFS) profile" evidence="7">
    <location>
        <begin position="28"/>
        <end position="422"/>
    </location>
</feature>
<feature type="transmembrane region" description="Helical" evidence="6">
    <location>
        <begin position="61"/>
        <end position="84"/>
    </location>
</feature>
<sequence length="428" mass="45082">MGLAGSGPAAADAGGRGIRAAWREAGATTRQLVTVRALRSISQGALAVDFVLYLKSLGWNATAIGLLLMGGSLAGAGFSLLIGVASDRLGRRRFLLGYEAALAGLTAFLLLTRSLTVLAVAAVLFGFGRGANGTAGPFGPAEQAWLAQDLPPRHRGPLFSLNAAASFVGMGVGAGLAAGFARLAPWLTGWRLTPYTAIFWLTAAIAALNFYQIWVLPEQRPSRPAAAGRPAVETRLRREENRDLVRFGLLNAVNALGVTMVAPLLPYWFAVRYHLGAAHIAPLYGLTFLLAGPLSLAVGSASARVGMARLIVLLRLVSVILLALLPFAPSFGLAGILFLLRSVSNQSTFGVRQAFGTALVRNERRGLAAALNVVTFNLPAALGPVVAGWLFDRGSFVLPFLLSAGLQLLYALLFERVMGTATRRVETV</sequence>